<evidence type="ECO:0000256" key="7">
    <source>
        <dbReference type="ARBA" id="ARBA00052192"/>
    </source>
</evidence>
<keyword evidence="2" id="KW-0479">Metal-binding</keyword>
<evidence type="ECO:0000256" key="9">
    <source>
        <dbReference type="PROSITE-ProRule" id="PRU10007"/>
    </source>
</evidence>
<evidence type="ECO:0000313" key="13">
    <source>
        <dbReference type="Proteomes" id="UP000291236"/>
    </source>
</evidence>
<evidence type="ECO:0000256" key="2">
    <source>
        <dbReference type="ARBA" id="ARBA00022723"/>
    </source>
</evidence>
<dbReference type="Gene3D" id="3.40.605.10">
    <property type="entry name" value="Aldehyde Dehydrogenase, Chain A, domain 1"/>
    <property type="match status" value="1"/>
</dbReference>
<comment type="subunit">
    <text evidence="8">Dimer of dimers.</text>
</comment>
<evidence type="ECO:0000259" key="11">
    <source>
        <dbReference type="Pfam" id="PF00171"/>
    </source>
</evidence>
<dbReference type="NCBIfam" id="NF009725">
    <property type="entry name" value="PRK13252.1"/>
    <property type="match status" value="1"/>
</dbReference>
<dbReference type="FunFam" id="3.40.605.10:FF:000007">
    <property type="entry name" value="NAD/NADP-dependent betaine aldehyde dehydrogenase"/>
    <property type="match status" value="1"/>
</dbReference>
<dbReference type="InterPro" id="IPR016163">
    <property type="entry name" value="Ald_DH_C"/>
</dbReference>
<dbReference type="InterPro" id="IPR016162">
    <property type="entry name" value="Ald_DH_N"/>
</dbReference>
<evidence type="ECO:0000256" key="4">
    <source>
        <dbReference type="ARBA" id="ARBA00023027"/>
    </source>
</evidence>
<dbReference type="RefSeq" id="WP_130607627.1">
    <property type="nucleotide sequence ID" value="NZ_AP019368.1"/>
</dbReference>
<dbReference type="FunFam" id="3.40.309.10:FF:000014">
    <property type="entry name" value="NAD/NADP-dependent betaine aldehyde dehydrogenase"/>
    <property type="match status" value="1"/>
</dbReference>
<dbReference type="Proteomes" id="UP000291236">
    <property type="component" value="Chromosome"/>
</dbReference>
<evidence type="ECO:0000256" key="6">
    <source>
        <dbReference type="ARBA" id="ARBA00051919"/>
    </source>
</evidence>
<evidence type="ECO:0000256" key="8">
    <source>
        <dbReference type="ARBA" id="ARBA00065931"/>
    </source>
</evidence>
<dbReference type="InterPro" id="IPR016161">
    <property type="entry name" value="Ald_DH/histidinol_DH"/>
</dbReference>
<dbReference type="PANTHER" id="PTHR11699">
    <property type="entry name" value="ALDEHYDE DEHYDROGENASE-RELATED"/>
    <property type="match status" value="1"/>
</dbReference>
<dbReference type="KEGG" id="sbf:JCM31447_12650"/>
<reference evidence="12 13" key="1">
    <citation type="submission" date="2018-12" db="EMBL/GenBank/DDBJ databases">
        <title>Rubrispira sanarue gen. nov., sp., nov., a member of the order Silvanigrellales, isolated from a brackish lake in Hamamatsu Japan.</title>
        <authorList>
            <person name="Maejima Y."/>
            <person name="Iino T."/>
            <person name="Muraguchi Y."/>
            <person name="Fukuda K."/>
            <person name="Nojiri H."/>
            <person name="Ohkuma M."/>
            <person name="Moriuchi R."/>
            <person name="Dohra H."/>
            <person name="Kimbara K."/>
            <person name="Shintani M."/>
        </authorList>
    </citation>
    <scope>NUCLEOTIDE SEQUENCE [LARGE SCALE GENOMIC DNA]</scope>
    <source>
        <strain evidence="12 13">RF1110005</strain>
    </source>
</reference>
<organism evidence="12 13">
    <name type="scientific">Fluviispira sanaruensis</name>
    <dbReference type="NCBI Taxonomy" id="2493639"/>
    <lineage>
        <taxon>Bacteria</taxon>
        <taxon>Pseudomonadati</taxon>
        <taxon>Bdellovibrionota</taxon>
        <taxon>Oligoflexia</taxon>
        <taxon>Silvanigrellales</taxon>
        <taxon>Silvanigrellaceae</taxon>
        <taxon>Fluviispira</taxon>
    </lineage>
</organism>
<gene>
    <name evidence="12" type="ORF">JCM31447_12650</name>
</gene>
<dbReference type="PROSITE" id="PS00687">
    <property type="entry name" value="ALDEHYDE_DEHYDR_GLU"/>
    <property type="match status" value="1"/>
</dbReference>
<comment type="catalytic activity">
    <reaction evidence="6">
        <text>betaine aldehyde + NADP(+) + H2O = glycine betaine + NADPH + 2 H(+)</text>
        <dbReference type="Rhea" id="RHEA:30067"/>
        <dbReference type="ChEBI" id="CHEBI:15377"/>
        <dbReference type="ChEBI" id="CHEBI:15378"/>
        <dbReference type="ChEBI" id="CHEBI:15710"/>
        <dbReference type="ChEBI" id="CHEBI:17750"/>
        <dbReference type="ChEBI" id="CHEBI:57783"/>
        <dbReference type="ChEBI" id="CHEBI:58349"/>
    </reaction>
    <physiologicalReaction direction="left-to-right" evidence="6">
        <dbReference type="Rhea" id="RHEA:30068"/>
    </physiologicalReaction>
</comment>
<dbReference type="Gene3D" id="3.40.309.10">
    <property type="entry name" value="Aldehyde Dehydrogenase, Chain A, domain 2"/>
    <property type="match status" value="1"/>
</dbReference>
<keyword evidence="5" id="KW-0558">Oxidation</keyword>
<feature type="active site" evidence="9">
    <location>
        <position position="230"/>
    </location>
</feature>
<feature type="domain" description="Aldehyde dehydrogenase" evidence="11">
    <location>
        <begin position="4"/>
        <end position="461"/>
    </location>
</feature>
<proteinExistence type="inferred from homology"/>
<evidence type="ECO:0000313" key="12">
    <source>
        <dbReference type="EMBL" id="BBH52822.1"/>
    </source>
</evidence>
<accession>A0A4P2VV95</accession>
<dbReference type="OrthoDB" id="5288248at2"/>
<evidence type="ECO:0000256" key="3">
    <source>
        <dbReference type="ARBA" id="ARBA00023002"/>
    </source>
</evidence>
<dbReference type="InterPro" id="IPR015590">
    <property type="entry name" value="Aldehyde_DH_dom"/>
</dbReference>
<dbReference type="InterPro" id="IPR029510">
    <property type="entry name" value="Ald_DH_CS_GLU"/>
</dbReference>
<protein>
    <submittedName>
        <fullName evidence="12">Betaine-aldehyde dehydrogenase</fullName>
    </submittedName>
</protein>
<dbReference type="GO" id="GO:0008802">
    <property type="term" value="F:betaine-aldehyde dehydrogenase (NAD+) activity"/>
    <property type="evidence" value="ECO:0007669"/>
    <property type="project" value="UniProtKB-EC"/>
</dbReference>
<keyword evidence="4" id="KW-0520">NAD</keyword>
<keyword evidence="13" id="KW-1185">Reference proteome</keyword>
<dbReference type="GO" id="GO:0046872">
    <property type="term" value="F:metal ion binding"/>
    <property type="evidence" value="ECO:0007669"/>
    <property type="project" value="UniProtKB-KW"/>
</dbReference>
<comment type="similarity">
    <text evidence="1 10">Belongs to the aldehyde dehydrogenase family.</text>
</comment>
<dbReference type="SUPFAM" id="SSF53720">
    <property type="entry name" value="ALDH-like"/>
    <property type="match status" value="1"/>
</dbReference>
<dbReference type="AlphaFoldDB" id="A0A4P2VV95"/>
<dbReference type="CDD" id="cd07090">
    <property type="entry name" value="ALDH_F9_TMBADH"/>
    <property type="match status" value="1"/>
</dbReference>
<comment type="catalytic activity">
    <reaction evidence="7">
        <text>betaine aldehyde + NAD(+) + H2O = glycine betaine + NADH + 2 H(+)</text>
        <dbReference type="Rhea" id="RHEA:15305"/>
        <dbReference type="ChEBI" id="CHEBI:15377"/>
        <dbReference type="ChEBI" id="CHEBI:15378"/>
        <dbReference type="ChEBI" id="CHEBI:15710"/>
        <dbReference type="ChEBI" id="CHEBI:17750"/>
        <dbReference type="ChEBI" id="CHEBI:57540"/>
        <dbReference type="ChEBI" id="CHEBI:57945"/>
        <dbReference type="EC" id="1.2.1.8"/>
    </reaction>
    <physiologicalReaction direction="left-to-right" evidence="7">
        <dbReference type="Rhea" id="RHEA:15306"/>
    </physiologicalReaction>
</comment>
<evidence type="ECO:0000256" key="1">
    <source>
        <dbReference type="ARBA" id="ARBA00009986"/>
    </source>
</evidence>
<evidence type="ECO:0000256" key="10">
    <source>
        <dbReference type="RuleBase" id="RU003345"/>
    </source>
</evidence>
<dbReference type="EMBL" id="AP019368">
    <property type="protein sequence ID" value="BBH52822.1"/>
    <property type="molecule type" value="Genomic_DNA"/>
</dbReference>
<name>A0A4P2VV95_FLUSA</name>
<dbReference type="PROSITE" id="PS00070">
    <property type="entry name" value="ALDEHYDE_DEHYDR_CYS"/>
    <property type="match status" value="1"/>
</dbReference>
<dbReference type="Pfam" id="PF00171">
    <property type="entry name" value="Aldedh"/>
    <property type="match status" value="1"/>
</dbReference>
<keyword evidence="3 10" id="KW-0560">Oxidoreductase</keyword>
<sequence>MHKNFSNHSPATGNKICEIEITSSDALQEIIIKAYSAYEIWSKMSGFERGKILTKAARIIRERCFEIAQLEVLDSGKPISEALEVDIPSSADALEYYGGLAPSIHGDHIQLGRSFAYTKREPIGICAGIGAWNYPFQIAAWKSAPALASGNVMIFKPSELTPMTAVKLEQIYLDAGMPAGVFQVVQGGREVGEMLSLHPEIRKISLTGSIPTGKRIVENSAKNLKQVSLELGGKSPLIIFDDFDIEKATSIAILANFYTQGEICCNGTRVFVHKKIKERFLENLMQKVAKIKIGDPFDSTTQMGSLISKQHLNRVLDYIESGKAEGATLLCGGTQPEWSPSQTKFANGNFILPTVFSNCQDEMRIVKEEIFGPVMSVLDFESEEEVIRRANSTEYGLAAGVLTNNIKRAHRVIDNIQAGMCWINNYNLSPIEIPFGGVKGSGFGRENGLAAIECYTQLKTVYVEMGE</sequence>
<evidence type="ECO:0000256" key="5">
    <source>
        <dbReference type="ARBA" id="ARBA00023097"/>
    </source>
</evidence>
<dbReference type="InterPro" id="IPR016160">
    <property type="entry name" value="Ald_DH_CS_CYS"/>
</dbReference>